<sequence>MCASLHENIQVIPWRDPYILRFQGIRMEQVGPLYPERNNPSYAQLQIIDSREACARRKTNKANELCVIELMDLHNYWTEDNNPYEMNFRSMRSKLEEKGKSAQNEGRAIQDLQLYFMKKGTGLSEKAYS</sequence>
<dbReference type="EMBL" id="SNRW01003157">
    <property type="protein sequence ID" value="KAA6390634.1"/>
    <property type="molecule type" value="Genomic_DNA"/>
</dbReference>
<accession>A0A5J4W6U0</accession>
<dbReference type="Proteomes" id="UP000324800">
    <property type="component" value="Unassembled WGS sequence"/>
</dbReference>
<name>A0A5J4W6U0_9EUKA</name>
<gene>
    <name evidence="1" type="ORF">EZS28_013838</name>
</gene>
<evidence type="ECO:0000313" key="1">
    <source>
        <dbReference type="EMBL" id="KAA6390634.1"/>
    </source>
</evidence>
<comment type="caution">
    <text evidence="1">The sequence shown here is derived from an EMBL/GenBank/DDBJ whole genome shotgun (WGS) entry which is preliminary data.</text>
</comment>
<reference evidence="1 2" key="1">
    <citation type="submission" date="2019-03" db="EMBL/GenBank/DDBJ databases">
        <title>Single cell metagenomics reveals metabolic interactions within the superorganism composed of flagellate Streblomastix strix and complex community of Bacteroidetes bacteria on its surface.</title>
        <authorList>
            <person name="Treitli S.C."/>
            <person name="Kolisko M."/>
            <person name="Husnik F."/>
            <person name="Keeling P."/>
            <person name="Hampl V."/>
        </authorList>
    </citation>
    <scope>NUCLEOTIDE SEQUENCE [LARGE SCALE GENOMIC DNA]</scope>
    <source>
        <strain evidence="1">ST1C</strain>
    </source>
</reference>
<dbReference type="AlphaFoldDB" id="A0A5J4W6U0"/>
<protein>
    <submittedName>
        <fullName evidence="1">Uncharacterized protein</fullName>
    </submittedName>
</protein>
<proteinExistence type="predicted"/>
<organism evidence="1 2">
    <name type="scientific">Streblomastix strix</name>
    <dbReference type="NCBI Taxonomy" id="222440"/>
    <lineage>
        <taxon>Eukaryota</taxon>
        <taxon>Metamonada</taxon>
        <taxon>Preaxostyla</taxon>
        <taxon>Oxymonadida</taxon>
        <taxon>Streblomastigidae</taxon>
        <taxon>Streblomastix</taxon>
    </lineage>
</organism>
<evidence type="ECO:0000313" key="2">
    <source>
        <dbReference type="Proteomes" id="UP000324800"/>
    </source>
</evidence>